<dbReference type="Gene3D" id="2.60.120.260">
    <property type="entry name" value="Galactose-binding domain-like"/>
    <property type="match status" value="2"/>
</dbReference>
<protein>
    <recommendedName>
        <fullName evidence="10">Beta-galactosidase</fullName>
    </recommendedName>
</protein>
<dbReference type="EMBL" id="JACJIQ010000014">
    <property type="protein sequence ID" value="MBA9078623.1"/>
    <property type="molecule type" value="Genomic_DNA"/>
</dbReference>
<evidence type="ECO:0000259" key="5">
    <source>
        <dbReference type="Pfam" id="PF00703"/>
    </source>
</evidence>
<dbReference type="GO" id="GO:0005975">
    <property type="term" value="P:carbohydrate metabolic process"/>
    <property type="evidence" value="ECO:0007669"/>
    <property type="project" value="InterPro"/>
</dbReference>
<dbReference type="GO" id="GO:0004553">
    <property type="term" value="F:hydrolase activity, hydrolyzing O-glycosyl compounds"/>
    <property type="evidence" value="ECO:0007669"/>
    <property type="project" value="InterPro"/>
</dbReference>
<gene>
    <name evidence="8" type="ORF">FHS90_003353</name>
</gene>
<dbReference type="InterPro" id="IPR036156">
    <property type="entry name" value="Beta-gal/glucu_dom_sf"/>
</dbReference>
<dbReference type="Pfam" id="PF02836">
    <property type="entry name" value="Glyco_hydro_2_C"/>
    <property type="match status" value="1"/>
</dbReference>
<keyword evidence="2" id="KW-0378">Hydrolase</keyword>
<dbReference type="AlphaFoldDB" id="A0A839GLC9"/>
<evidence type="ECO:0000259" key="6">
    <source>
        <dbReference type="Pfam" id="PF02836"/>
    </source>
</evidence>
<dbReference type="Proteomes" id="UP000563094">
    <property type="component" value="Unassembled WGS sequence"/>
</dbReference>
<dbReference type="Pfam" id="PF00703">
    <property type="entry name" value="Glyco_hydro_2"/>
    <property type="match status" value="1"/>
</dbReference>
<feature type="signal peptide" evidence="4">
    <location>
        <begin position="1"/>
        <end position="20"/>
    </location>
</feature>
<dbReference type="InterPro" id="IPR006103">
    <property type="entry name" value="Glyco_hydro_2_cat"/>
</dbReference>
<evidence type="ECO:0000256" key="3">
    <source>
        <dbReference type="ARBA" id="ARBA00023295"/>
    </source>
</evidence>
<accession>A0A839GLC9</accession>
<proteinExistence type="inferred from homology"/>
<reference evidence="8 9" key="1">
    <citation type="submission" date="2020-08" db="EMBL/GenBank/DDBJ databases">
        <title>Genomic Encyclopedia of Type Strains, Phase IV (KMG-IV): sequencing the most valuable type-strain genomes for metagenomic binning, comparative biology and taxonomic classification.</title>
        <authorList>
            <person name="Goeker M."/>
        </authorList>
    </citation>
    <scope>NUCLEOTIDE SEQUENCE [LARGE SCALE GENOMIC DNA]</scope>
    <source>
        <strain evidence="8 9">DSM 29854</strain>
    </source>
</reference>
<dbReference type="InterPro" id="IPR017853">
    <property type="entry name" value="GH"/>
</dbReference>
<evidence type="ECO:0000256" key="2">
    <source>
        <dbReference type="ARBA" id="ARBA00022801"/>
    </source>
</evidence>
<keyword evidence="4" id="KW-0732">Signal</keyword>
<comment type="similarity">
    <text evidence="1">Belongs to the glycosyl hydrolase 2 family.</text>
</comment>
<feature type="chain" id="PRO_5032271158" description="Beta-galactosidase" evidence="4">
    <location>
        <begin position="21"/>
        <end position="745"/>
    </location>
</feature>
<dbReference type="InterPro" id="IPR006102">
    <property type="entry name" value="Ig-like_GH2"/>
</dbReference>
<dbReference type="Gene3D" id="3.20.20.80">
    <property type="entry name" value="Glycosidases"/>
    <property type="match status" value="1"/>
</dbReference>
<dbReference type="SUPFAM" id="SSF51445">
    <property type="entry name" value="(Trans)glycosidases"/>
    <property type="match status" value="1"/>
</dbReference>
<feature type="domain" description="Glycoside hydrolase family 2 immunoglobulin-like beta-sandwich" evidence="5">
    <location>
        <begin position="226"/>
        <end position="307"/>
    </location>
</feature>
<feature type="domain" description="Glycosyl hydrolases family 2 sugar binding" evidence="7">
    <location>
        <begin position="105"/>
        <end position="206"/>
    </location>
</feature>
<dbReference type="SUPFAM" id="SSF49303">
    <property type="entry name" value="beta-Galactosidase/glucuronidase domain"/>
    <property type="match status" value="1"/>
</dbReference>
<evidence type="ECO:0008006" key="10">
    <source>
        <dbReference type="Google" id="ProtNLM"/>
    </source>
</evidence>
<dbReference type="InterPro" id="IPR051913">
    <property type="entry name" value="GH2_Domain-Containing"/>
</dbReference>
<evidence type="ECO:0000313" key="9">
    <source>
        <dbReference type="Proteomes" id="UP000563094"/>
    </source>
</evidence>
<keyword evidence="9" id="KW-1185">Reference proteome</keyword>
<dbReference type="RefSeq" id="WP_182513774.1">
    <property type="nucleotide sequence ID" value="NZ_JACJIQ010000014.1"/>
</dbReference>
<dbReference type="SUPFAM" id="SSF49785">
    <property type="entry name" value="Galactose-binding domain-like"/>
    <property type="match status" value="1"/>
</dbReference>
<sequence>MKRFNSLFFLVLALLLEANAQTWQPVGDKIKTRWAKNVSPTNAWQEYPRPQLVRQDWKNLNGLWEYAIVQKGSAQPKQFQGQILVPYAVESSLSGVGKPLQPEQELWYRTSFALPKTWNDKNAILHFGAVDWQATVYLNGKKVGEHKGGSDPFWFDVTKYLRKGNQELVVQVWDPTDSDIQPRGKQILKPHGFWYTAVSGIWQTVWLEPVNPAAIRTLVPEPNIDQKQITFKSSLYKPKGKEQMRLKISHKGKVVAEQEIPYKPEFSINIQDPQLWSPEYPNLYQFQMEIVRGGQVLDKVDSYFAMRKIALGKDQNGYTKLFLNNQPYFHWGVLDQGWWPDGLLTPPTDAALKYDMEVVKAMGYNTIRKHIKVEPARFYFHADTMGLLVWQDMPSGFLRLNHPEQHVKHDAEKDWVRPAASAVQFEQEWKSIMDNLKFFPSIVVWVPFNEGWGQYDTERVVNWTMKYDPTRLVDGVSGWTDRNVGHMYDAHQYPGPSIEPATQNQGRAIVLGEFGGLGYPVQDHLWDTGKRNWGYRTYLTNNELIDEYTRLLHNTYPLVARGLAAAIYTQTSDVEGEVNGLLTYDREIIKIPVATARILHEPLFYKNVKKREYLVRDSEVEPGHIMASYTHPGAEWNLHNPFAVAFKKVNGPVKVDKGQNLWAVNSFMNNATPDNMALKLFARGDVKVYLNGHLIVNRYTLTKRHYDEINISEFTKYLKPGKNVIGFELTNTVEDSEFDFGLYQY</sequence>
<dbReference type="Pfam" id="PF02837">
    <property type="entry name" value="Glyco_hydro_2_N"/>
    <property type="match status" value="1"/>
</dbReference>
<feature type="domain" description="Glycoside hydrolase family 2 catalytic" evidence="6">
    <location>
        <begin position="351"/>
        <end position="483"/>
    </location>
</feature>
<keyword evidence="3" id="KW-0326">Glycosidase</keyword>
<evidence type="ECO:0000256" key="1">
    <source>
        <dbReference type="ARBA" id="ARBA00007401"/>
    </source>
</evidence>
<evidence type="ECO:0000313" key="8">
    <source>
        <dbReference type="EMBL" id="MBA9078623.1"/>
    </source>
</evidence>
<name>A0A839GLC9_9BACT</name>
<dbReference type="PANTHER" id="PTHR42732">
    <property type="entry name" value="BETA-GALACTOSIDASE"/>
    <property type="match status" value="1"/>
</dbReference>
<dbReference type="InterPro" id="IPR013783">
    <property type="entry name" value="Ig-like_fold"/>
</dbReference>
<evidence type="ECO:0000259" key="7">
    <source>
        <dbReference type="Pfam" id="PF02837"/>
    </source>
</evidence>
<comment type="caution">
    <text evidence="8">The sequence shown here is derived from an EMBL/GenBank/DDBJ whole genome shotgun (WGS) entry which is preliminary data.</text>
</comment>
<organism evidence="8 9">
    <name type="scientific">Rufibacter quisquiliarum</name>
    <dbReference type="NCBI Taxonomy" id="1549639"/>
    <lineage>
        <taxon>Bacteria</taxon>
        <taxon>Pseudomonadati</taxon>
        <taxon>Bacteroidota</taxon>
        <taxon>Cytophagia</taxon>
        <taxon>Cytophagales</taxon>
        <taxon>Hymenobacteraceae</taxon>
        <taxon>Rufibacter</taxon>
    </lineage>
</organism>
<dbReference type="PANTHER" id="PTHR42732:SF2">
    <property type="entry name" value="BETA-MANNOSIDASE"/>
    <property type="match status" value="1"/>
</dbReference>
<evidence type="ECO:0000256" key="4">
    <source>
        <dbReference type="SAM" id="SignalP"/>
    </source>
</evidence>
<dbReference type="InterPro" id="IPR006104">
    <property type="entry name" value="Glyco_hydro_2_N"/>
</dbReference>
<dbReference type="InterPro" id="IPR008979">
    <property type="entry name" value="Galactose-bd-like_sf"/>
</dbReference>
<dbReference type="Gene3D" id="2.60.40.10">
    <property type="entry name" value="Immunoglobulins"/>
    <property type="match status" value="1"/>
</dbReference>